<accession>A0A4Y4CPE6</accession>
<name>A0A4Y4CPE6_ZOORA</name>
<gene>
    <name evidence="1" type="ORF">ZRA01_08880</name>
</gene>
<organism evidence="1 2">
    <name type="scientific">Zoogloea ramigera</name>
    <dbReference type="NCBI Taxonomy" id="350"/>
    <lineage>
        <taxon>Bacteria</taxon>
        <taxon>Pseudomonadati</taxon>
        <taxon>Pseudomonadota</taxon>
        <taxon>Betaproteobacteria</taxon>
        <taxon>Rhodocyclales</taxon>
        <taxon>Zoogloeaceae</taxon>
        <taxon>Zoogloea</taxon>
    </lineage>
</organism>
<sequence length="244" mass="25898">MDELIAQLQRLYLPDTPAAALTTMLRGESEASVDLVGPGGLVGALVIELDSGFWTQAAQLYEGVQTELDLPAPAVSVSGGKAYGLWFSFATAEPLARAAAFAEGLRQHYLAEVPTTRVTLHPQAPLKLVPAHQGDGRWSAYIDASLGSMFVDEPWLEMAPSPHKQAELLAGQASIKPDVLERALGILQPAATSAPAYTPTGETDGVHQEPVGFLLAIMNDAAVDTGLRIEAAKALLPYFRKALD</sequence>
<dbReference type="EMBL" id="BJNV01000010">
    <property type="protein sequence ID" value="GEC94815.1"/>
    <property type="molecule type" value="Genomic_DNA"/>
</dbReference>
<dbReference type="OrthoDB" id="8756642at2"/>
<dbReference type="RefSeq" id="WP_141349722.1">
    <property type="nucleotide sequence ID" value="NZ_BJNV01000010.1"/>
</dbReference>
<comment type="caution">
    <text evidence="1">The sequence shown here is derived from an EMBL/GenBank/DDBJ whole genome shotgun (WGS) entry which is preliminary data.</text>
</comment>
<evidence type="ECO:0000313" key="1">
    <source>
        <dbReference type="EMBL" id="GEC94815.1"/>
    </source>
</evidence>
<evidence type="ECO:0000313" key="2">
    <source>
        <dbReference type="Proteomes" id="UP000318422"/>
    </source>
</evidence>
<dbReference type="Proteomes" id="UP000318422">
    <property type="component" value="Unassembled WGS sequence"/>
</dbReference>
<dbReference type="AlphaFoldDB" id="A0A4Y4CPE6"/>
<keyword evidence="2" id="KW-1185">Reference proteome</keyword>
<protein>
    <submittedName>
        <fullName evidence="1">Uncharacterized protein</fullName>
    </submittedName>
</protein>
<reference evidence="1 2" key="1">
    <citation type="submission" date="2019-06" db="EMBL/GenBank/DDBJ databases">
        <title>Whole genome shotgun sequence of Zoogloea ramigera NBRC 15342.</title>
        <authorList>
            <person name="Hosoyama A."/>
            <person name="Uohara A."/>
            <person name="Ohji S."/>
            <person name="Ichikawa N."/>
        </authorList>
    </citation>
    <scope>NUCLEOTIDE SEQUENCE [LARGE SCALE GENOMIC DNA]</scope>
    <source>
        <strain evidence="1 2">NBRC 15342</strain>
    </source>
</reference>
<proteinExistence type="predicted"/>